<dbReference type="SMART" id="SM00382">
    <property type="entry name" value="AAA"/>
    <property type="match status" value="1"/>
</dbReference>
<accession>A0ABU0AUC5</accession>
<keyword evidence="6" id="KW-0449">Lipoprotein</keyword>
<dbReference type="Proteomes" id="UP001236559">
    <property type="component" value="Unassembled WGS sequence"/>
</dbReference>
<keyword evidence="2" id="KW-0813">Transport</keyword>
<keyword evidence="3" id="KW-0547">Nucleotide-binding</keyword>
<dbReference type="InterPro" id="IPR003593">
    <property type="entry name" value="AAA+_ATPase"/>
</dbReference>
<evidence type="ECO:0000313" key="7">
    <source>
        <dbReference type="Proteomes" id="UP001236559"/>
    </source>
</evidence>
<comment type="similarity">
    <text evidence="1">Belongs to the ABC transporter superfamily.</text>
</comment>
<evidence type="ECO:0000256" key="4">
    <source>
        <dbReference type="ARBA" id="ARBA00022840"/>
    </source>
</evidence>
<comment type="caution">
    <text evidence="6">The sequence shown here is derived from an EMBL/GenBank/DDBJ whole genome shotgun (WGS) entry which is preliminary data.</text>
</comment>
<name>A0ABU0AUC5_9FIRM</name>
<protein>
    <submittedName>
        <fullName evidence="6">ABC-type lipoprotein export system ATPase subunit</fullName>
    </submittedName>
</protein>
<dbReference type="PROSITE" id="PS50893">
    <property type="entry name" value="ABC_TRANSPORTER_2"/>
    <property type="match status" value="1"/>
</dbReference>
<evidence type="ECO:0000259" key="5">
    <source>
        <dbReference type="PROSITE" id="PS50893"/>
    </source>
</evidence>
<dbReference type="Gene3D" id="3.40.50.300">
    <property type="entry name" value="P-loop containing nucleotide triphosphate hydrolases"/>
    <property type="match status" value="1"/>
</dbReference>
<dbReference type="PANTHER" id="PTHR43117:SF4">
    <property type="entry name" value="OSMOPROTECTANT IMPORT ATP-BINDING PROTEIN OSMV"/>
    <property type="match status" value="1"/>
</dbReference>
<evidence type="ECO:0000256" key="1">
    <source>
        <dbReference type="ARBA" id="ARBA00005417"/>
    </source>
</evidence>
<feature type="domain" description="ABC transporter" evidence="5">
    <location>
        <begin position="78"/>
        <end position="310"/>
    </location>
</feature>
<sequence>MKYENIKIKDLEEEFPYVGEYFEANQLELNKNLSLRENVENLDQEKREDLGLLGESIFESLNDFIKSMNEFLGIKEKVRELIILPGIDKDKKPEKFEKIVLRSSDIVAIVGPTGSGKSRFLADIEWMAKKDTPTKRTILIDGKEADEEDRFHGNHKLVAQLSQNMNFIMDLTVKEFIELHAKARFIEAENVIDKIIEDANKLAGEKFSLNTYLTSLSGGQSRALMISDTANLSESPIVLIDEIENAGIDRKEAVKLLISKDKIVLMATHDPTLALMAKRRIVINNGAVQQVIEREDEELKVLKELDRVDKYVEELRNNLRYGKKLK</sequence>
<evidence type="ECO:0000256" key="3">
    <source>
        <dbReference type="ARBA" id="ARBA00022741"/>
    </source>
</evidence>
<dbReference type="InterPro" id="IPR003439">
    <property type="entry name" value="ABC_transporter-like_ATP-bd"/>
</dbReference>
<organism evidence="6 7">
    <name type="scientific">Peptoniphilus koenoeneniae</name>
    <dbReference type="NCBI Taxonomy" id="507751"/>
    <lineage>
        <taxon>Bacteria</taxon>
        <taxon>Bacillati</taxon>
        <taxon>Bacillota</taxon>
        <taxon>Tissierellia</taxon>
        <taxon>Tissierellales</taxon>
        <taxon>Peptoniphilaceae</taxon>
        <taxon>Peptoniphilus</taxon>
    </lineage>
</organism>
<reference evidence="6 7" key="1">
    <citation type="submission" date="2023-07" db="EMBL/GenBank/DDBJ databases">
        <title>Genomic Encyclopedia of Type Strains, Phase IV (KMG-IV): sequencing the most valuable type-strain genomes for metagenomic binning, comparative biology and taxonomic classification.</title>
        <authorList>
            <person name="Goeker M."/>
        </authorList>
    </citation>
    <scope>NUCLEOTIDE SEQUENCE [LARGE SCALE GENOMIC DNA]</scope>
    <source>
        <strain evidence="6 7">DSM 22616</strain>
    </source>
</reference>
<dbReference type="InterPro" id="IPR027417">
    <property type="entry name" value="P-loop_NTPase"/>
</dbReference>
<proteinExistence type="inferred from homology"/>
<dbReference type="RefSeq" id="WP_023055732.1">
    <property type="nucleotide sequence ID" value="NZ_JAUSTN010000004.1"/>
</dbReference>
<keyword evidence="7" id="KW-1185">Reference proteome</keyword>
<keyword evidence="4" id="KW-0067">ATP-binding</keyword>
<dbReference type="PROSITE" id="PS00211">
    <property type="entry name" value="ABC_TRANSPORTER_1"/>
    <property type="match status" value="1"/>
</dbReference>
<evidence type="ECO:0000313" key="6">
    <source>
        <dbReference type="EMBL" id="MDQ0274840.1"/>
    </source>
</evidence>
<dbReference type="EMBL" id="JAUSTN010000004">
    <property type="protein sequence ID" value="MDQ0274840.1"/>
    <property type="molecule type" value="Genomic_DNA"/>
</dbReference>
<gene>
    <name evidence="6" type="ORF">J2S72_000861</name>
</gene>
<dbReference type="SUPFAM" id="SSF52540">
    <property type="entry name" value="P-loop containing nucleoside triphosphate hydrolases"/>
    <property type="match status" value="1"/>
</dbReference>
<dbReference type="Pfam" id="PF00005">
    <property type="entry name" value="ABC_tran"/>
    <property type="match status" value="1"/>
</dbReference>
<evidence type="ECO:0000256" key="2">
    <source>
        <dbReference type="ARBA" id="ARBA00022448"/>
    </source>
</evidence>
<dbReference type="InterPro" id="IPR017871">
    <property type="entry name" value="ABC_transporter-like_CS"/>
</dbReference>
<dbReference type="PANTHER" id="PTHR43117">
    <property type="entry name" value="OSMOPROTECTANT IMPORT ATP-BINDING PROTEIN OSMV"/>
    <property type="match status" value="1"/>
</dbReference>